<dbReference type="InterPro" id="IPR016040">
    <property type="entry name" value="NAD(P)-bd_dom"/>
</dbReference>
<dbReference type="InterPro" id="IPR036291">
    <property type="entry name" value="NAD(P)-bd_dom_sf"/>
</dbReference>
<reference evidence="2" key="1">
    <citation type="submission" date="2013-07" db="EMBL/GenBank/DDBJ databases">
        <authorList>
            <person name="McIlroy S."/>
        </authorList>
    </citation>
    <scope>NUCLEOTIDE SEQUENCE [LARGE SCALE GENOMIC DNA]</scope>
    <source>
        <strain evidence="2">Run_A_D11</strain>
    </source>
</reference>
<dbReference type="OrthoDB" id="9798632at2"/>
<reference evidence="2" key="2">
    <citation type="submission" date="2014-03" db="EMBL/GenBank/DDBJ databases">
        <title>Candidatus Competibacter-lineage genomes retrieved from metagenomes reveal functional metabolic diversity.</title>
        <authorList>
            <person name="McIlroy S.J."/>
            <person name="Albertsen M."/>
            <person name="Andresen E.K."/>
            <person name="Saunders A.M."/>
            <person name="Kristiansen R."/>
            <person name="Stokholm-Bjerregaard M."/>
            <person name="Nielsen K.L."/>
            <person name="Nielsen P.H."/>
        </authorList>
    </citation>
    <scope>NUCLEOTIDE SEQUENCE</scope>
    <source>
        <strain evidence="2">Run_A_D11</strain>
    </source>
</reference>
<dbReference type="Gene3D" id="3.40.50.720">
    <property type="entry name" value="NAD(P)-binding Rossmann-like Domain"/>
    <property type="match status" value="1"/>
</dbReference>
<name>W6M378_9GAMM</name>
<feature type="domain" description="NAD(P)-binding" evidence="1">
    <location>
        <begin position="15"/>
        <end position="163"/>
    </location>
</feature>
<dbReference type="AlphaFoldDB" id="W6M378"/>
<gene>
    <name evidence="2" type="ORF">BN873_230061</name>
</gene>
<evidence type="ECO:0000313" key="2">
    <source>
        <dbReference type="EMBL" id="CDI02046.1"/>
    </source>
</evidence>
<dbReference type="STRING" id="1400863.BN873_230061"/>
<keyword evidence="3" id="KW-1185">Reference proteome</keyword>
<evidence type="ECO:0000259" key="1">
    <source>
        <dbReference type="Pfam" id="PF13460"/>
    </source>
</evidence>
<sequence length="219" mass="23451">MEIQPQTGIRVLLAGASGLVGGHCLTQLLADDGIAHITVVARRALAQAHPKLTVQVVDFDHLREQAGAIRTDAALCCLGTTHRAAGSPEAFAKVDHIYVAELAKLAAAAGAMRFVLLSAVVADAASPIFYNRLKGRAEAAVTDSGLQAVHLLRPSLLLGERTGPRPMEEWSRQMAPFWAPFAWGPFSHYRPVPAKTVAAKMVELAKNGPPGIHIHYFRS</sequence>
<accession>W6M378</accession>
<dbReference type="PANTHER" id="PTHR14097">
    <property type="entry name" value="OXIDOREDUCTASE HTATIP2"/>
    <property type="match status" value="1"/>
</dbReference>
<dbReference type="EMBL" id="CBTJ020000029">
    <property type="protein sequence ID" value="CDI02046.1"/>
    <property type="molecule type" value="Genomic_DNA"/>
</dbReference>
<dbReference type="SUPFAM" id="SSF51735">
    <property type="entry name" value="NAD(P)-binding Rossmann-fold domains"/>
    <property type="match status" value="1"/>
</dbReference>
<proteinExistence type="predicted"/>
<organism evidence="2 3">
    <name type="scientific">Candidatus Competibacter denitrificans Run_A_D11</name>
    <dbReference type="NCBI Taxonomy" id="1400863"/>
    <lineage>
        <taxon>Bacteria</taxon>
        <taxon>Pseudomonadati</taxon>
        <taxon>Pseudomonadota</taxon>
        <taxon>Gammaproteobacteria</taxon>
        <taxon>Candidatus Competibacteraceae</taxon>
        <taxon>Candidatus Competibacter</taxon>
    </lineage>
</organism>
<dbReference type="PANTHER" id="PTHR14097:SF7">
    <property type="entry name" value="OXIDOREDUCTASE HTATIP2"/>
    <property type="match status" value="1"/>
</dbReference>
<dbReference type="Proteomes" id="UP000035760">
    <property type="component" value="Unassembled WGS sequence"/>
</dbReference>
<protein>
    <submittedName>
        <fullName evidence="2">Male sterility domain</fullName>
    </submittedName>
</protein>
<dbReference type="Pfam" id="PF13460">
    <property type="entry name" value="NAD_binding_10"/>
    <property type="match status" value="1"/>
</dbReference>
<comment type="caution">
    <text evidence="2">The sequence shown here is derived from an EMBL/GenBank/DDBJ whole genome shotgun (WGS) entry which is preliminary data.</text>
</comment>
<evidence type="ECO:0000313" key="3">
    <source>
        <dbReference type="Proteomes" id="UP000035760"/>
    </source>
</evidence>
<dbReference type="RefSeq" id="WP_048671750.1">
    <property type="nucleotide sequence ID" value="NZ_CBTJ020000029.1"/>
</dbReference>